<dbReference type="GO" id="GO:1990573">
    <property type="term" value="P:potassium ion import across plasma membrane"/>
    <property type="evidence" value="ECO:0007669"/>
    <property type="project" value="TreeGrafter"/>
</dbReference>
<sequence length="326" mass="37115">MKFSNLRQRFGRGIETTAEREEEDLGLGNKIARKPGTRLINPDGTFNVIRRGRSVFAPYQNLVEMSWPRFIILNLLAYTACNLLFALGFYLIGTDHLNGVRGGLTNWGKFLECFYFSIQTFTTVGYGAIAPISAASNTLAALLALLGWVSLALVTGLFFARFSRPTRMVIFSERAIYAPYRNGLPSLQFRIANKRDTNLINLTARVVLTWLEDGDGDLKRHFHPLSLERDFVSLFPLNWTIVHPIDPASPMHGWTKADYCQRFSELLVTIEGYDRTFAQQITIHKSYTYGEMEWNVRFGPMYHEREATTELYLSRISATVAVGEEE</sequence>
<dbReference type="InterPro" id="IPR013518">
    <property type="entry name" value="K_chnl_inward-rec_Kir_cyto"/>
</dbReference>
<evidence type="ECO:0000256" key="3">
    <source>
        <dbReference type="ARBA" id="ARBA00022538"/>
    </source>
</evidence>
<dbReference type="AlphaFoldDB" id="A0A2S6I348"/>
<keyword evidence="6" id="KW-0630">Potassium</keyword>
<accession>A0A2S6I348</accession>
<dbReference type="InterPro" id="IPR016449">
    <property type="entry name" value="K_chnl_inward-rec_Kir"/>
</dbReference>
<keyword evidence="15" id="KW-1185">Reference proteome</keyword>
<evidence type="ECO:0000256" key="2">
    <source>
        <dbReference type="ARBA" id="ARBA00022448"/>
    </source>
</evidence>
<evidence type="ECO:0000259" key="13">
    <source>
        <dbReference type="Pfam" id="PF17655"/>
    </source>
</evidence>
<dbReference type="SUPFAM" id="SSF81296">
    <property type="entry name" value="E set domains"/>
    <property type="match status" value="1"/>
</dbReference>
<dbReference type="GO" id="GO:0005242">
    <property type="term" value="F:inward rectifier potassium channel activity"/>
    <property type="evidence" value="ECO:0007669"/>
    <property type="project" value="InterPro"/>
</dbReference>
<feature type="domain" description="Potassium channel" evidence="12">
    <location>
        <begin position="87"/>
        <end position="162"/>
    </location>
</feature>
<dbReference type="EMBL" id="PTJC01000006">
    <property type="protein sequence ID" value="PPK85580.1"/>
    <property type="molecule type" value="Genomic_DNA"/>
</dbReference>
<comment type="caution">
    <text evidence="14">The sequence shown here is derived from an EMBL/GenBank/DDBJ whole genome shotgun (WGS) entry which is preliminary data.</text>
</comment>
<dbReference type="InterPro" id="IPR013099">
    <property type="entry name" value="K_chnl_dom"/>
</dbReference>
<evidence type="ECO:0000256" key="4">
    <source>
        <dbReference type="ARBA" id="ARBA00022692"/>
    </source>
</evidence>
<keyword evidence="5" id="KW-0851">Voltage-gated channel</keyword>
<feature type="domain" description="Inward rectifier potassium channel C-terminal" evidence="13">
    <location>
        <begin position="169"/>
        <end position="315"/>
    </location>
</feature>
<protein>
    <submittedName>
        <fullName evidence="14">Inward rectifier potassium channel</fullName>
    </submittedName>
</protein>
<dbReference type="Pfam" id="PF07885">
    <property type="entry name" value="Ion_trans_2"/>
    <property type="match status" value="1"/>
</dbReference>
<keyword evidence="3" id="KW-0633">Potassium transport</keyword>
<evidence type="ECO:0000256" key="10">
    <source>
        <dbReference type="ARBA" id="ARBA00023303"/>
    </source>
</evidence>
<evidence type="ECO:0000256" key="8">
    <source>
        <dbReference type="ARBA" id="ARBA00023065"/>
    </source>
</evidence>
<comment type="subcellular location">
    <subcellularLocation>
        <location evidence="1">Membrane</location>
        <topology evidence="1">Multi-pass membrane protein</topology>
    </subcellularLocation>
</comment>
<dbReference type="Proteomes" id="UP000237662">
    <property type="component" value="Unassembled WGS sequence"/>
</dbReference>
<gene>
    <name evidence="14" type="ORF">CLV84_2481</name>
</gene>
<organism evidence="14 15">
    <name type="scientific">Neolewinella xylanilytica</name>
    <dbReference type="NCBI Taxonomy" id="1514080"/>
    <lineage>
        <taxon>Bacteria</taxon>
        <taxon>Pseudomonadati</taxon>
        <taxon>Bacteroidota</taxon>
        <taxon>Saprospiria</taxon>
        <taxon>Saprospirales</taxon>
        <taxon>Lewinellaceae</taxon>
        <taxon>Neolewinella</taxon>
    </lineage>
</organism>
<dbReference type="PANTHER" id="PTHR11767">
    <property type="entry name" value="INWARD RECTIFIER POTASSIUM CHANNEL"/>
    <property type="match status" value="1"/>
</dbReference>
<keyword evidence="10 14" id="KW-0407">Ion channel</keyword>
<evidence type="ECO:0000313" key="14">
    <source>
        <dbReference type="EMBL" id="PPK85580.1"/>
    </source>
</evidence>
<dbReference type="PANTHER" id="PTHR11767:SF102">
    <property type="entry name" value="INWARDLY RECTIFYING POTASSIUM CHANNEL 1, ISOFORM F"/>
    <property type="match status" value="1"/>
</dbReference>
<keyword evidence="4 11" id="KW-0812">Transmembrane</keyword>
<dbReference type="GO" id="GO:0034765">
    <property type="term" value="P:regulation of monoatomic ion transmembrane transport"/>
    <property type="evidence" value="ECO:0007669"/>
    <property type="project" value="TreeGrafter"/>
</dbReference>
<feature type="transmembrane region" description="Helical" evidence="11">
    <location>
        <begin position="70"/>
        <end position="92"/>
    </location>
</feature>
<keyword evidence="8" id="KW-0406">Ion transport</keyword>
<dbReference type="InterPro" id="IPR014756">
    <property type="entry name" value="Ig_E-set"/>
</dbReference>
<dbReference type="InterPro" id="IPR041647">
    <property type="entry name" value="IRK_C"/>
</dbReference>
<dbReference type="GO" id="GO:0005886">
    <property type="term" value="C:plasma membrane"/>
    <property type="evidence" value="ECO:0007669"/>
    <property type="project" value="TreeGrafter"/>
</dbReference>
<evidence type="ECO:0000256" key="6">
    <source>
        <dbReference type="ARBA" id="ARBA00022958"/>
    </source>
</evidence>
<proteinExistence type="predicted"/>
<keyword evidence="2" id="KW-0813">Transport</keyword>
<evidence type="ECO:0000256" key="5">
    <source>
        <dbReference type="ARBA" id="ARBA00022882"/>
    </source>
</evidence>
<reference evidence="14 15" key="1">
    <citation type="submission" date="2018-02" db="EMBL/GenBank/DDBJ databases">
        <title>Genomic Encyclopedia of Archaeal and Bacterial Type Strains, Phase II (KMG-II): from individual species to whole genera.</title>
        <authorList>
            <person name="Goeker M."/>
        </authorList>
    </citation>
    <scope>NUCLEOTIDE SEQUENCE [LARGE SCALE GENOMIC DNA]</scope>
    <source>
        <strain evidence="14 15">DSM 29526</strain>
    </source>
</reference>
<dbReference type="Gene3D" id="1.10.287.70">
    <property type="match status" value="1"/>
</dbReference>
<evidence type="ECO:0000313" key="15">
    <source>
        <dbReference type="Proteomes" id="UP000237662"/>
    </source>
</evidence>
<dbReference type="Pfam" id="PF17655">
    <property type="entry name" value="IRK_C"/>
    <property type="match status" value="1"/>
</dbReference>
<evidence type="ECO:0000256" key="9">
    <source>
        <dbReference type="ARBA" id="ARBA00023136"/>
    </source>
</evidence>
<dbReference type="GO" id="GO:0034702">
    <property type="term" value="C:monoatomic ion channel complex"/>
    <property type="evidence" value="ECO:0007669"/>
    <property type="project" value="UniProtKB-KW"/>
</dbReference>
<dbReference type="Gene3D" id="2.60.40.1400">
    <property type="entry name" value="G protein-activated inward rectifier potassium channel 1"/>
    <property type="match status" value="1"/>
</dbReference>
<dbReference type="SUPFAM" id="SSF81324">
    <property type="entry name" value="Voltage-gated potassium channels"/>
    <property type="match status" value="1"/>
</dbReference>
<keyword evidence="7 11" id="KW-1133">Transmembrane helix</keyword>
<evidence type="ECO:0000256" key="1">
    <source>
        <dbReference type="ARBA" id="ARBA00004141"/>
    </source>
</evidence>
<feature type="transmembrane region" description="Helical" evidence="11">
    <location>
        <begin position="139"/>
        <end position="160"/>
    </location>
</feature>
<keyword evidence="9 11" id="KW-0472">Membrane</keyword>
<dbReference type="PRINTS" id="PR01320">
    <property type="entry name" value="KIRCHANNEL"/>
</dbReference>
<name>A0A2S6I348_9BACT</name>
<dbReference type="OrthoDB" id="9813518at2"/>
<evidence type="ECO:0000256" key="7">
    <source>
        <dbReference type="ARBA" id="ARBA00022989"/>
    </source>
</evidence>
<evidence type="ECO:0000259" key="12">
    <source>
        <dbReference type="Pfam" id="PF07885"/>
    </source>
</evidence>
<evidence type="ECO:0000256" key="11">
    <source>
        <dbReference type="SAM" id="Phobius"/>
    </source>
</evidence>
<dbReference type="RefSeq" id="WP_104420074.1">
    <property type="nucleotide sequence ID" value="NZ_PTJC01000006.1"/>
</dbReference>